<evidence type="ECO:0000313" key="3">
    <source>
        <dbReference type="Proteomes" id="UP001595704"/>
    </source>
</evidence>
<evidence type="ECO:0008006" key="4">
    <source>
        <dbReference type="Google" id="ProtNLM"/>
    </source>
</evidence>
<reference evidence="3" key="1">
    <citation type="journal article" date="2019" name="Int. J. Syst. Evol. Microbiol.">
        <title>The Global Catalogue of Microorganisms (GCM) 10K type strain sequencing project: providing services to taxonomists for standard genome sequencing and annotation.</title>
        <authorList>
            <consortium name="The Broad Institute Genomics Platform"/>
            <consortium name="The Broad Institute Genome Sequencing Center for Infectious Disease"/>
            <person name="Wu L."/>
            <person name="Ma J."/>
        </authorList>
    </citation>
    <scope>NUCLEOTIDE SEQUENCE [LARGE SCALE GENOMIC DNA]</scope>
    <source>
        <strain evidence="3">KCTC 42282</strain>
    </source>
</reference>
<accession>A0ABV7UI84</accession>
<dbReference type="RefSeq" id="WP_191321157.1">
    <property type="nucleotide sequence ID" value="NZ_BNCG01000046.1"/>
</dbReference>
<dbReference type="Proteomes" id="UP001595704">
    <property type="component" value="Unassembled WGS sequence"/>
</dbReference>
<feature type="region of interest" description="Disordered" evidence="1">
    <location>
        <begin position="1"/>
        <end position="20"/>
    </location>
</feature>
<sequence length="376" mass="38444">MATLTAPRRWPQQGGYEGLAGPVLPQSRNGALDVSSVGDAVQVRVPRYTDCRISDSFVVLLNGTPAPFVPPAGDAGGGDITLLVPVWAFSNGPLAVRYGAMDAAGNGALSPPTQIIVSGASTIWLPPPEFPDFPAGLASFQAVALAGGVTVLTPCSGLREGDSLTVAWAGYTDLWAPVPDMTRVLLSRAVTAADLAAGHIEARAQMGDVLQAGDGGRCIARYFISRPGQQSAKDAACPHGVPEAPADAGSAVMGASCAGLLLLTAGDPFILVGATSGAPFRTSDRPWLAPANRVWVAAAPFRAIALSVDAGIRFAGSDSGGLTLVTDAAGLATADIYQQGIPPRMSIARSRPRMRRALPAAPPAFSKGSTISIRAD</sequence>
<dbReference type="EMBL" id="JBHRYC010000058">
    <property type="protein sequence ID" value="MFC3638023.1"/>
    <property type="molecule type" value="Genomic_DNA"/>
</dbReference>
<keyword evidence="3" id="KW-1185">Reference proteome</keyword>
<evidence type="ECO:0000313" key="2">
    <source>
        <dbReference type="EMBL" id="MFC3638023.1"/>
    </source>
</evidence>
<organism evidence="2 3">
    <name type="scientific">Camelimonas fluminis</name>
    <dbReference type="NCBI Taxonomy" id="1576911"/>
    <lineage>
        <taxon>Bacteria</taxon>
        <taxon>Pseudomonadati</taxon>
        <taxon>Pseudomonadota</taxon>
        <taxon>Alphaproteobacteria</taxon>
        <taxon>Hyphomicrobiales</taxon>
        <taxon>Chelatococcaceae</taxon>
        <taxon>Camelimonas</taxon>
    </lineage>
</organism>
<protein>
    <recommendedName>
        <fullName evidence="4">Hint domain-containing protein</fullName>
    </recommendedName>
</protein>
<name>A0ABV7UI84_9HYPH</name>
<evidence type="ECO:0000256" key="1">
    <source>
        <dbReference type="SAM" id="MobiDB-lite"/>
    </source>
</evidence>
<proteinExistence type="predicted"/>
<comment type="caution">
    <text evidence="2">The sequence shown here is derived from an EMBL/GenBank/DDBJ whole genome shotgun (WGS) entry which is preliminary data.</text>
</comment>
<gene>
    <name evidence="2" type="ORF">ACFONL_11675</name>
</gene>